<accession>A0ABV9KB11</accession>
<proteinExistence type="predicted"/>
<dbReference type="RefSeq" id="WP_380715064.1">
    <property type="nucleotide sequence ID" value="NZ_JBHSGI010000002.1"/>
</dbReference>
<dbReference type="EMBL" id="JBHSGI010000002">
    <property type="protein sequence ID" value="MFC4667128.1"/>
    <property type="molecule type" value="Genomic_DNA"/>
</dbReference>
<reference evidence="3" key="1">
    <citation type="journal article" date="2019" name="Int. J. Syst. Evol. Microbiol.">
        <title>The Global Catalogue of Microorganisms (GCM) 10K type strain sequencing project: providing services to taxonomists for standard genome sequencing and annotation.</title>
        <authorList>
            <consortium name="The Broad Institute Genomics Platform"/>
            <consortium name="The Broad Institute Genome Sequencing Center for Infectious Disease"/>
            <person name="Wu L."/>
            <person name="Ma J."/>
        </authorList>
    </citation>
    <scope>NUCLEOTIDE SEQUENCE [LARGE SCALE GENOMIC DNA]</scope>
    <source>
        <strain evidence="3">CGMCC 4.7283</strain>
    </source>
</reference>
<dbReference type="Proteomes" id="UP001595973">
    <property type="component" value="Unassembled WGS sequence"/>
</dbReference>
<feature type="coiled-coil region" evidence="1">
    <location>
        <begin position="77"/>
        <end position="104"/>
    </location>
</feature>
<gene>
    <name evidence="2" type="ORF">ACFO5X_01060</name>
</gene>
<sequence>MTTLADIDAMLADPLVGEPLSASELADWLGLTPNRVHALGRDGVLPRIDGTRYPLRPAILAYCEHARSLAKGKQVDAELASEKLRLAKANAEKAETANAKARGDLIAAVEVEREWAAVLRGVRAAMLALPSRVAQRLGHLSPHDVAEIDREVRDALEELAND</sequence>
<protein>
    <submittedName>
        <fullName evidence="2">DNA packaging protein</fullName>
    </submittedName>
</protein>
<evidence type="ECO:0000256" key="1">
    <source>
        <dbReference type="SAM" id="Coils"/>
    </source>
</evidence>
<name>A0ABV9KB11_9RHOB</name>
<keyword evidence="3" id="KW-1185">Reference proteome</keyword>
<organism evidence="2 3">
    <name type="scientific">Seohaeicola nanhaiensis</name>
    <dbReference type="NCBI Taxonomy" id="1387282"/>
    <lineage>
        <taxon>Bacteria</taxon>
        <taxon>Pseudomonadati</taxon>
        <taxon>Pseudomonadota</taxon>
        <taxon>Alphaproteobacteria</taxon>
        <taxon>Rhodobacterales</taxon>
        <taxon>Roseobacteraceae</taxon>
        <taxon>Seohaeicola</taxon>
    </lineage>
</organism>
<comment type="caution">
    <text evidence="2">The sequence shown here is derived from an EMBL/GenBank/DDBJ whole genome shotgun (WGS) entry which is preliminary data.</text>
</comment>
<evidence type="ECO:0000313" key="2">
    <source>
        <dbReference type="EMBL" id="MFC4667128.1"/>
    </source>
</evidence>
<keyword evidence="1" id="KW-0175">Coiled coil</keyword>
<evidence type="ECO:0000313" key="3">
    <source>
        <dbReference type="Proteomes" id="UP001595973"/>
    </source>
</evidence>